<keyword evidence="2" id="KW-0597">Phosphoprotein</keyword>
<dbReference type="Gene3D" id="3.30.450.40">
    <property type="match status" value="1"/>
</dbReference>
<dbReference type="InterPro" id="IPR001932">
    <property type="entry name" value="PPM-type_phosphatase-like_dom"/>
</dbReference>
<evidence type="ECO:0000256" key="12">
    <source>
        <dbReference type="ARBA" id="ARBA00047761"/>
    </source>
</evidence>
<keyword evidence="10" id="KW-0904">Protein phosphatase</keyword>
<dbReference type="SUPFAM" id="SSF55781">
    <property type="entry name" value="GAF domain-like"/>
    <property type="match status" value="1"/>
</dbReference>
<dbReference type="Proteomes" id="UP000501179">
    <property type="component" value="Chromosome"/>
</dbReference>
<dbReference type="RefSeq" id="WP_167022245.1">
    <property type="nucleotide sequence ID" value="NZ_CP050177.1"/>
</dbReference>
<evidence type="ECO:0000256" key="8">
    <source>
        <dbReference type="ARBA" id="ARBA00022840"/>
    </source>
</evidence>
<comment type="function">
    <text evidence="13">Primarily acts as an independent SigF regulator that is sensitive to the osmosensory signal, mediating the cross talk of PknD with the SigF regulon. Possesses both phosphatase and kinase activities. The kinase domain functions as a classic anti-sigma factor-like kinase to phosphorylate the anti-anti-sigma factor domain at the canonical regulatory site, and the phosphatase domain antagonizes this activity.</text>
</comment>
<comment type="catalytic activity">
    <reaction evidence="12">
        <text>O-phospho-L-seryl-[protein] + H2O = L-seryl-[protein] + phosphate</text>
        <dbReference type="Rhea" id="RHEA:20629"/>
        <dbReference type="Rhea" id="RHEA-COMP:9863"/>
        <dbReference type="Rhea" id="RHEA-COMP:11604"/>
        <dbReference type="ChEBI" id="CHEBI:15377"/>
        <dbReference type="ChEBI" id="CHEBI:29999"/>
        <dbReference type="ChEBI" id="CHEBI:43474"/>
        <dbReference type="ChEBI" id="CHEBI:83421"/>
        <dbReference type="EC" id="3.1.3.16"/>
    </reaction>
</comment>
<evidence type="ECO:0000256" key="6">
    <source>
        <dbReference type="ARBA" id="ARBA00022777"/>
    </source>
</evidence>
<dbReference type="GO" id="GO:0005524">
    <property type="term" value="F:ATP binding"/>
    <property type="evidence" value="ECO:0007669"/>
    <property type="project" value="UniProtKB-KW"/>
</dbReference>
<keyword evidence="7" id="KW-0378">Hydrolase</keyword>
<dbReference type="SMART" id="SM00331">
    <property type="entry name" value="PP2C_SIG"/>
    <property type="match status" value="1"/>
</dbReference>
<dbReference type="KEGG" id="slia:HA039_00840"/>
<evidence type="ECO:0000256" key="10">
    <source>
        <dbReference type="ARBA" id="ARBA00022912"/>
    </source>
</evidence>
<keyword evidence="6" id="KW-0418">Kinase</keyword>
<evidence type="ECO:0000256" key="9">
    <source>
        <dbReference type="ARBA" id="ARBA00022842"/>
    </source>
</evidence>
<evidence type="ECO:0000256" key="3">
    <source>
        <dbReference type="ARBA" id="ARBA00022679"/>
    </source>
</evidence>
<name>A0A6G9GSN9_9ACTN</name>
<evidence type="ECO:0000313" key="17">
    <source>
        <dbReference type="EMBL" id="QIQ01031.1"/>
    </source>
</evidence>
<dbReference type="EC" id="3.1.3.16" evidence="1"/>
<dbReference type="InterPro" id="IPR036457">
    <property type="entry name" value="PPM-type-like_dom_sf"/>
</dbReference>
<dbReference type="GO" id="GO:0004722">
    <property type="term" value="F:protein serine/threonine phosphatase activity"/>
    <property type="evidence" value="ECO:0007669"/>
    <property type="project" value="UniProtKB-EC"/>
</dbReference>
<dbReference type="NCBIfam" id="TIGR00229">
    <property type="entry name" value="sensory_box"/>
    <property type="match status" value="1"/>
</dbReference>
<dbReference type="InterPro" id="IPR035965">
    <property type="entry name" value="PAS-like_dom_sf"/>
</dbReference>
<dbReference type="SUPFAM" id="SSF81606">
    <property type="entry name" value="PP2C-like"/>
    <property type="match status" value="1"/>
</dbReference>
<evidence type="ECO:0000256" key="13">
    <source>
        <dbReference type="ARBA" id="ARBA00056274"/>
    </source>
</evidence>
<dbReference type="EMBL" id="CP050177">
    <property type="protein sequence ID" value="QIQ01031.1"/>
    <property type="molecule type" value="Genomic_DNA"/>
</dbReference>
<evidence type="ECO:0000256" key="4">
    <source>
        <dbReference type="ARBA" id="ARBA00022723"/>
    </source>
</evidence>
<reference evidence="17 18" key="1">
    <citation type="submission" date="2020-03" db="EMBL/GenBank/DDBJ databases">
        <title>A novel species.</title>
        <authorList>
            <person name="Gao J."/>
        </authorList>
    </citation>
    <scope>NUCLEOTIDE SEQUENCE [LARGE SCALE GENOMIC DNA]</scope>
    <source>
        <strain evidence="17 18">QMT-12</strain>
    </source>
</reference>
<gene>
    <name evidence="17" type="ORF">HA039_00840</name>
</gene>
<keyword evidence="5" id="KW-0547">Nucleotide-binding</keyword>
<dbReference type="Pfam" id="PF13492">
    <property type="entry name" value="GAF_3"/>
    <property type="match status" value="1"/>
</dbReference>
<evidence type="ECO:0000256" key="14">
    <source>
        <dbReference type="ARBA" id="ARBA00075117"/>
    </source>
</evidence>
<dbReference type="SUPFAM" id="SSF55785">
    <property type="entry name" value="PYP-like sensor domain (PAS domain)"/>
    <property type="match status" value="1"/>
</dbReference>
<dbReference type="SMART" id="SM00065">
    <property type="entry name" value="GAF"/>
    <property type="match status" value="1"/>
</dbReference>
<keyword evidence="9" id="KW-0460">Magnesium</keyword>
<dbReference type="PANTHER" id="PTHR43156">
    <property type="entry name" value="STAGE II SPORULATION PROTEIN E-RELATED"/>
    <property type="match status" value="1"/>
</dbReference>
<evidence type="ECO:0000256" key="11">
    <source>
        <dbReference type="ARBA" id="ARBA00023211"/>
    </source>
</evidence>
<protein>
    <recommendedName>
        <fullName evidence="1">protein-serine/threonine phosphatase</fullName>
        <ecNumber evidence="1">3.1.3.16</ecNumber>
    </recommendedName>
    <alternativeName>
        <fullName evidence="15">Protein-serine/threonine phosphatase</fullName>
    </alternativeName>
    <alternativeName>
        <fullName evidence="14">Serine/threonine-protein kinase</fullName>
    </alternativeName>
</protein>
<organism evidence="17 18">
    <name type="scientific">Streptomyces liangshanensis</name>
    <dbReference type="NCBI Taxonomy" id="2717324"/>
    <lineage>
        <taxon>Bacteria</taxon>
        <taxon>Bacillati</taxon>
        <taxon>Actinomycetota</taxon>
        <taxon>Actinomycetes</taxon>
        <taxon>Kitasatosporales</taxon>
        <taxon>Streptomycetaceae</taxon>
        <taxon>Streptomyces</taxon>
    </lineage>
</organism>
<dbReference type="InterPro" id="IPR052016">
    <property type="entry name" value="Bact_Sigma-Reg"/>
</dbReference>
<keyword evidence="11" id="KW-0464">Manganese</keyword>
<dbReference type="GO" id="GO:0016301">
    <property type="term" value="F:kinase activity"/>
    <property type="evidence" value="ECO:0007669"/>
    <property type="project" value="UniProtKB-KW"/>
</dbReference>
<dbReference type="InterPro" id="IPR029016">
    <property type="entry name" value="GAF-like_dom_sf"/>
</dbReference>
<evidence type="ECO:0000256" key="5">
    <source>
        <dbReference type="ARBA" id="ARBA00022741"/>
    </source>
</evidence>
<dbReference type="InterPro" id="IPR003018">
    <property type="entry name" value="GAF"/>
</dbReference>
<dbReference type="Pfam" id="PF07228">
    <property type="entry name" value="SpoIIE"/>
    <property type="match status" value="1"/>
</dbReference>
<dbReference type="AlphaFoldDB" id="A0A6G9GSN9"/>
<sequence>MSEGAPARTGTTDGELLSALFAHATAGMYAVDGAGRVVACNPWAEQILGHRPGGLTGRDATRLLHASHDSTGRAERAVLLRADGTPLPVWWTSAPLPGRGTVVVFHDTGAEGEHNKRRSDRYAHSETAREQAEFDLAEATWLGDLTLALVSTLEAEEGLAHLARLLVPRLADGAVIDLIADRGRVRRTAWTHREPDQVSAGVLDADPPLFGDTSPAPLAKVLRGGPTQHLNAPFRTGLSGTPPSAPAPLPADALGRATTAMLTGLGAAQALIVPLRLRDSTFGALTLTRSATTPPFDDADRVLAEEVARRTALALENARLHAQQADIAATLQRALLTDLPLVETLELAAHYQPAEHTAEVGGDWYDAFPLPDGDLALVVGDVAGHDIQAAARMSELRNMLRALAVDRPEEDPGGILRRLDRAQAHLRLADSATVVLARLRAAEDGAWRLSWSTAGHPPPLIVTADGATRYLDEAHAMLIGLLPGTSRPTVTTELPPGSTLLLYTDGLIESRTQDIDSGLLRLRRYAAAHHTQPLDRLCVDLARHLGDTRDDITLIGARIPPRR</sequence>
<evidence type="ECO:0000256" key="2">
    <source>
        <dbReference type="ARBA" id="ARBA00022553"/>
    </source>
</evidence>
<dbReference type="CDD" id="cd00130">
    <property type="entry name" value="PAS"/>
    <property type="match status" value="1"/>
</dbReference>
<evidence type="ECO:0000256" key="1">
    <source>
        <dbReference type="ARBA" id="ARBA00013081"/>
    </source>
</evidence>
<evidence type="ECO:0000313" key="18">
    <source>
        <dbReference type="Proteomes" id="UP000501179"/>
    </source>
</evidence>
<dbReference type="SMART" id="SM00091">
    <property type="entry name" value="PAS"/>
    <property type="match status" value="1"/>
</dbReference>
<keyword evidence="8" id="KW-0067">ATP-binding</keyword>
<keyword evidence="18" id="KW-1185">Reference proteome</keyword>
<accession>A0A6G9GSN9</accession>
<evidence type="ECO:0000256" key="15">
    <source>
        <dbReference type="ARBA" id="ARBA00081350"/>
    </source>
</evidence>
<keyword evidence="3" id="KW-0808">Transferase</keyword>
<proteinExistence type="predicted"/>
<dbReference type="GO" id="GO:0046872">
    <property type="term" value="F:metal ion binding"/>
    <property type="evidence" value="ECO:0007669"/>
    <property type="project" value="UniProtKB-KW"/>
</dbReference>
<dbReference type="FunFam" id="3.60.40.10:FF:000005">
    <property type="entry name" value="Serine/threonine protein phosphatase"/>
    <property type="match status" value="1"/>
</dbReference>
<dbReference type="PROSITE" id="PS50112">
    <property type="entry name" value="PAS"/>
    <property type="match status" value="1"/>
</dbReference>
<dbReference type="Gene3D" id="3.30.450.20">
    <property type="entry name" value="PAS domain"/>
    <property type="match status" value="1"/>
</dbReference>
<evidence type="ECO:0000256" key="7">
    <source>
        <dbReference type="ARBA" id="ARBA00022801"/>
    </source>
</evidence>
<dbReference type="Gene3D" id="3.60.40.10">
    <property type="entry name" value="PPM-type phosphatase domain"/>
    <property type="match status" value="1"/>
</dbReference>
<feature type="domain" description="PAS" evidence="16">
    <location>
        <begin position="13"/>
        <end position="65"/>
    </location>
</feature>
<evidence type="ECO:0000259" key="16">
    <source>
        <dbReference type="PROSITE" id="PS50112"/>
    </source>
</evidence>
<dbReference type="PANTHER" id="PTHR43156:SF2">
    <property type="entry name" value="STAGE II SPORULATION PROTEIN E"/>
    <property type="match status" value="1"/>
</dbReference>
<keyword evidence="4" id="KW-0479">Metal-binding</keyword>
<dbReference type="Pfam" id="PF13188">
    <property type="entry name" value="PAS_8"/>
    <property type="match status" value="1"/>
</dbReference>
<dbReference type="InterPro" id="IPR000014">
    <property type="entry name" value="PAS"/>
</dbReference>